<dbReference type="Proteomes" id="UP000377803">
    <property type="component" value="Chromosome"/>
</dbReference>
<keyword evidence="4" id="KW-1185">Reference proteome</keyword>
<organism evidence="3 4">
    <name type="scientific">Candidatus Nanohalobium constans</name>
    <dbReference type="NCBI Taxonomy" id="2565781"/>
    <lineage>
        <taxon>Archaea</taxon>
        <taxon>Candidatus Nanohalarchaeota</taxon>
        <taxon>Candidatus Nanohalobia</taxon>
        <taxon>Candidatus Nanohalobiales</taxon>
        <taxon>Candidatus Nanohalobiaceae</taxon>
        <taxon>Candidatus Nanohalobium</taxon>
    </lineage>
</organism>
<evidence type="ECO:0000313" key="3">
    <source>
        <dbReference type="EMBL" id="QGA80365.1"/>
    </source>
</evidence>
<dbReference type="KEGG" id="ncon:LC1Nh_0464"/>
<dbReference type="PANTHER" id="PTHR36565:SF1">
    <property type="entry name" value="UPF0332 PROTEIN TM_1000"/>
    <property type="match status" value="1"/>
</dbReference>
<evidence type="ECO:0000313" key="4">
    <source>
        <dbReference type="Proteomes" id="UP000377803"/>
    </source>
</evidence>
<dbReference type="Pfam" id="PF05168">
    <property type="entry name" value="HEPN"/>
    <property type="match status" value="1"/>
</dbReference>
<dbReference type="Gene3D" id="1.20.120.330">
    <property type="entry name" value="Nucleotidyltransferases domain 2"/>
    <property type="match status" value="1"/>
</dbReference>
<name>A0A5Q0UHD7_9ARCH</name>
<evidence type="ECO:0000256" key="1">
    <source>
        <dbReference type="ARBA" id="ARBA00038248"/>
    </source>
</evidence>
<dbReference type="PANTHER" id="PTHR36565">
    <property type="entry name" value="UPF0332 PROTEIN TM_1000"/>
    <property type="match status" value="1"/>
</dbReference>
<dbReference type="OrthoDB" id="101012at2157"/>
<accession>A0A5Q0UHD7</accession>
<evidence type="ECO:0000259" key="2">
    <source>
        <dbReference type="Pfam" id="PF05168"/>
    </source>
</evidence>
<dbReference type="AlphaFoldDB" id="A0A5Q0UHD7"/>
<reference evidence="4" key="1">
    <citation type="submission" date="2019-05" db="EMBL/GenBank/DDBJ databases">
        <title>Candidatus Nanohalobium constans, a novel model system to study the DPANN nano-sized archaea: genomic and physiological characterization of a nanoarchaeon co-cultured with its chitinotrophic host.</title>
        <authorList>
            <person name="La Cono V."/>
            <person name="Arcadi E."/>
            <person name="Crisafi F."/>
            <person name="Denaro R."/>
            <person name="La Spada G."/>
            <person name="Messina E."/>
            <person name="Smedile F."/>
            <person name="Toshchakov S.V."/>
            <person name="Shevchenko M.A."/>
            <person name="Golyshin P.N."/>
            <person name="Golyshina O.V."/>
            <person name="Ferrer M."/>
            <person name="Rohde M."/>
            <person name="Mushegian A."/>
            <person name="Sorokin D.Y."/>
            <person name="Giuliano L."/>
            <person name="Yakimov M.M."/>
        </authorList>
    </citation>
    <scope>NUCLEOTIDE SEQUENCE [LARGE SCALE GENOMIC DNA]</scope>
    <source>
        <strain evidence="4">LC1Nh</strain>
    </source>
</reference>
<dbReference type="GeneID" id="42364848"/>
<sequence length="119" mass="13712">MTKEKIEEAEKRLSTAKLLLENERFEAAVSRAYYSMFHAAKSLLQTEDSSPKTHEGVNSELGKLFRDRIDLELLREFSRIKQLREDADYGAESNISKQKATEVVETAEKFISRAKDITR</sequence>
<proteinExistence type="inferred from homology"/>
<dbReference type="RefSeq" id="WP_153550104.1">
    <property type="nucleotide sequence ID" value="NZ_CP040089.1"/>
</dbReference>
<dbReference type="InterPro" id="IPR007842">
    <property type="entry name" value="HEPN_dom"/>
</dbReference>
<comment type="similarity">
    <text evidence="1">Belongs to the UPF0332 family.</text>
</comment>
<dbReference type="EMBL" id="CP040089">
    <property type="protein sequence ID" value="QGA80365.1"/>
    <property type="molecule type" value="Genomic_DNA"/>
</dbReference>
<protein>
    <submittedName>
        <fullName evidence="3">HEPN domain-containing protein</fullName>
    </submittedName>
</protein>
<gene>
    <name evidence="3" type="ORF">LC1Nh_0464</name>
</gene>
<feature type="domain" description="HEPN" evidence="2">
    <location>
        <begin position="4"/>
        <end position="116"/>
    </location>
</feature>
<dbReference type="InterPro" id="IPR052226">
    <property type="entry name" value="UPF0332_toxin"/>
</dbReference>